<dbReference type="PANTHER" id="PTHR37813">
    <property type="entry name" value="FELS-2 PROPHAGE PROTEIN"/>
    <property type="match status" value="1"/>
</dbReference>
<evidence type="ECO:0000313" key="3">
    <source>
        <dbReference type="Proteomes" id="UP000222611"/>
    </source>
</evidence>
<keyword evidence="1" id="KW-0472">Membrane</keyword>
<protein>
    <submittedName>
        <fullName evidence="2">Tail tape measure protein</fullName>
    </submittedName>
</protein>
<feature type="transmembrane region" description="Helical" evidence="1">
    <location>
        <begin position="710"/>
        <end position="739"/>
    </location>
</feature>
<feature type="transmembrane region" description="Helical" evidence="1">
    <location>
        <begin position="662"/>
        <end position="690"/>
    </location>
</feature>
<evidence type="ECO:0000313" key="2">
    <source>
        <dbReference type="EMBL" id="APD19873.1"/>
    </source>
</evidence>
<dbReference type="Gene3D" id="1.20.120.20">
    <property type="entry name" value="Apolipoprotein"/>
    <property type="match status" value="1"/>
</dbReference>
<proteinExistence type="predicted"/>
<feature type="transmembrane region" description="Helical" evidence="1">
    <location>
        <begin position="616"/>
        <end position="641"/>
    </location>
</feature>
<organism evidence="2 3">
    <name type="scientific">Staphylococcus phage SpT152</name>
    <dbReference type="NCBI Taxonomy" id="1913446"/>
    <lineage>
        <taxon>Viruses</taxon>
        <taxon>Duplodnaviria</taxon>
        <taxon>Heunggongvirae</taxon>
        <taxon>Uroviricota</taxon>
        <taxon>Caudoviricetes</taxon>
        <taxon>Coventryvirus</taxon>
        <taxon>Coventryvirus SpT152</taxon>
    </lineage>
</organism>
<evidence type="ECO:0000256" key="1">
    <source>
        <dbReference type="SAM" id="Phobius"/>
    </source>
</evidence>
<feature type="transmembrane region" description="Helical" evidence="1">
    <location>
        <begin position="588"/>
        <end position="610"/>
    </location>
</feature>
<name>A0A1J0MFN4_9CAUD</name>
<gene>
    <name evidence="2" type="ORF">SpT152_058</name>
</gene>
<sequence>MSNKDYTVSADLKANTGKFKKAIKTAIQTLQRYEKTIARIKDVELKADDKLIKEKVKQAELALERIDGKKANATIDASTKIAETKLKNYEKALQFLDNKSVKTAIDLQDRLFVSKFNKTKAEINKLDGKTVNTELEVKNSVANNKIRLFKALLRSIPNRRKVRVDVDGKGSKNPFSKMLDYLNKQSDEFVAHMDRIAKSIRTFGTIGANMIKGTLLSSFSALIPIIASLVPAIMAVGNALAVVGGGAIGLAGSFAIAGAGVVGFGAMAISAIKMLEAGTLQASAATYAYKRSLEGVTSEWQKIIRLNADSIFGALSSALNGVQTTLKNLSPFLKGVSEAVNNSAQSFEKWVTSSSTAKKAFETMNTSGVKVFSSLLSAAGRFGDGLVNILTQFAPLFEFVANGLNNMGASFQKWANKVSTQQGIQKFIDYVKVNLPIIGKIFGDTFLGIFNLFKAFGSNSQTIFEALAQMASKFRAWSEQVAQSDGFKKFIDYVQQNGPTIMSLIGNIIMVLVNFGTAMAPIASVVLNVVNAIAGFVAKLFETHPIVAQIIGLAITFGGVLMTWYPVLSGIVSYLAPLISKLGFLRGVLPLLGKAFSLLSGPIGLVARLLPLLGAAIGFLTSPIGLVIGAIIALIAIFVILWNKNEAFRNFIINLWNSIKDFFINLWTTLATIASVLWQLLLTTIVNIVISIQTWLTTTWQNILTFLSTLWNTLIVIATTIWNLLVTVIVTVITTILTIQQTVWNAILSFLQTIWNTVVSVATTVWNTLVTVITTVLNAINSFVTTIWNAIYSFFASILSRISSTVSQKFSEVYRWISTKIQQAYSILSSILSNMWSVVSSKFSQIVSTVISKMVEFYNAIKQKVQDSLNAVVNFVGEFMDAGRNLIMGLVNGVKNAAGALIDAVTGAVSGAIDKAKSLLGIKSPSRVFKQIGVYTMQGLGIGVDQEGQNAVGSVVDVARQLTKAFNPVLSLPSISDATSGLNGLSGLSANLTTQIQHTHSFETSPRMKTVRIEMRLDNDAIYGIVNDKQAEKHSIFEM</sequence>
<feature type="transmembrane region" description="Helical" evidence="1">
    <location>
        <begin position="247"/>
        <end position="272"/>
    </location>
</feature>
<dbReference type="SUPFAM" id="SSF48371">
    <property type="entry name" value="ARM repeat"/>
    <property type="match status" value="1"/>
</dbReference>
<keyword evidence="1" id="KW-0812">Transmembrane</keyword>
<feature type="transmembrane region" description="Helical" evidence="1">
    <location>
        <begin position="219"/>
        <end position="241"/>
    </location>
</feature>
<keyword evidence="3" id="KW-1185">Reference proteome</keyword>
<feature type="transmembrane region" description="Helical" evidence="1">
    <location>
        <begin position="779"/>
        <end position="799"/>
    </location>
</feature>
<feature type="transmembrane region" description="Helical" evidence="1">
    <location>
        <begin position="746"/>
        <end position="767"/>
    </location>
</feature>
<reference evidence="2 3" key="1">
    <citation type="submission" date="2016-09" db="EMBL/GenBank/DDBJ databases">
        <title>Whole-genome sequencing of Staphylococcus pseudintermedius phages.</title>
        <authorList>
            <person name="Breteau M."/>
            <person name="Kot W."/>
            <person name="Vogensen F.K."/>
            <person name="Moodley A."/>
            <person name="Wellington E.M.H."/>
            <person name="Hodgson D.A."/>
        </authorList>
    </citation>
    <scope>NUCLEOTIDE SEQUENCE [LARGE SCALE GENOMIC DNA]</scope>
</reference>
<keyword evidence="1" id="KW-1133">Transmembrane helix</keyword>
<feature type="transmembrane region" description="Helical" evidence="1">
    <location>
        <begin position="511"/>
        <end position="534"/>
    </location>
</feature>
<feature type="transmembrane region" description="Helical" evidence="1">
    <location>
        <begin position="546"/>
        <end position="576"/>
    </location>
</feature>
<dbReference type="EMBL" id="KX827369">
    <property type="protein sequence ID" value="APD19873.1"/>
    <property type="molecule type" value="Genomic_DNA"/>
</dbReference>
<dbReference type="PANTHER" id="PTHR37813:SF1">
    <property type="entry name" value="FELS-2 PROPHAGE PROTEIN"/>
    <property type="match status" value="1"/>
</dbReference>
<accession>A0A1J0MFN4</accession>
<dbReference type="Proteomes" id="UP000222611">
    <property type="component" value="Segment"/>
</dbReference>
<dbReference type="InterPro" id="IPR016024">
    <property type="entry name" value="ARM-type_fold"/>
</dbReference>